<proteinExistence type="predicted"/>
<keyword evidence="7" id="KW-1185">Reference proteome</keyword>
<evidence type="ECO:0000256" key="5">
    <source>
        <dbReference type="SAM" id="SignalP"/>
    </source>
</evidence>
<feature type="region of interest" description="Disordered" evidence="4">
    <location>
        <begin position="24"/>
        <end position="55"/>
    </location>
</feature>
<feature type="compositionally biased region" description="Polar residues" evidence="4">
    <location>
        <begin position="24"/>
        <end position="36"/>
    </location>
</feature>
<name>A0A517Q5K6_9PLAN</name>
<feature type="chain" id="PRO_5022206308" evidence="5">
    <location>
        <begin position="24"/>
        <end position="174"/>
    </location>
</feature>
<evidence type="ECO:0000313" key="7">
    <source>
        <dbReference type="Proteomes" id="UP000315647"/>
    </source>
</evidence>
<dbReference type="SMART" id="SM00248">
    <property type="entry name" value="ANK"/>
    <property type="match status" value="2"/>
</dbReference>
<dbReference type="PROSITE" id="PS50297">
    <property type="entry name" value="ANK_REP_REGION"/>
    <property type="match status" value="1"/>
</dbReference>
<protein>
    <submittedName>
        <fullName evidence="6">Ankyrin repeats (3 copies)</fullName>
    </submittedName>
</protein>
<dbReference type="PROSITE" id="PS51257">
    <property type="entry name" value="PROKAR_LIPOPROTEIN"/>
    <property type="match status" value="1"/>
</dbReference>
<dbReference type="InterPro" id="IPR051573">
    <property type="entry name" value="Ankyrin-SOCS_box_domain"/>
</dbReference>
<evidence type="ECO:0000256" key="1">
    <source>
        <dbReference type="ARBA" id="ARBA00022737"/>
    </source>
</evidence>
<organism evidence="6 7">
    <name type="scientific">Gimesia panareensis</name>
    <dbReference type="NCBI Taxonomy" id="2527978"/>
    <lineage>
        <taxon>Bacteria</taxon>
        <taxon>Pseudomonadati</taxon>
        <taxon>Planctomycetota</taxon>
        <taxon>Planctomycetia</taxon>
        <taxon>Planctomycetales</taxon>
        <taxon>Planctomycetaceae</taxon>
        <taxon>Gimesia</taxon>
    </lineage>
</organism>
<evidence type="ECO:0000256" key="2">
    <source>
        <dbReference type="ARBA" id="ARBA00023043"/>
    </source>
</evidence>
<keyword evidence="2 3" id="KW-0040">ANK repeat</keyword>
<sequence precursor="true">MLRLSQTAALLTGLLLIAGCSQPTGVETAPSASSKQGKIMSKAERPKLVNPFTGEPSEHTQWVEVDEYIANGNIEGLKKLFDEGMTMLELEMNYSNEGLFLHDAVMQGNLKLIQFLIEKGADPNVRDEVDHTCPLEAAVDHDQREIAKYLLDKTEAPESRKYAEEYLAEEPTEK</sequence>
<dbReference type="InterPro" id="IPR002110">
    <property type="entry name" value="Ankyrin_rpt"/>
</dbReference>
<keyword evidence="5" id="KW-0732">Signal</keyword>
<evidence type="ECO:0000313" key="6">
    <source>
        <dbReference type="EMBL" id="QDT26909.1"/>
    </source>
</evidence>
<dbReference type="Proteomes" id="UP000315647">
    <property type="component" value="Chromosome"/>
</dbReference>
<dbReference type="PROSITE" id="PS50088">
    <property type="entry name" value="ANK_REPEAT"/>
    <property type="match status" value="1"/>
</dbReference>
<feature type="repeat" description="ANK" evidence="3">
    <location>
        <begin position="101"/>
        <end position="128"/>
    </location>
</feature>
<dbReference type="EMBL" id="CP037421">
    <property type="protein sequence ID" value="QDT26909.1"/>
    <property type="molecule type" value="Genomic_DNA"/>
</dbReference>
<dbReference type="Gene3D" id="1.25.40.20">
    <property type="entry name" value="Ankyrin repeat-containing domain"/>
    <property type="match status" value="1"/>
</dbReference>
<dbReference type="InterPro" id="IPR036770">
    <property type="entry name" value="Ankyrin_rpt-contain_sf"/>
</dbReference>
<dbReference type="GO" id="GO:0016567">
    <property type="term" value="P:protein ubiquitination"/>
    <property type="evidence" value="ECO:0007669"/>
    <property type="project" value="TreeGrafter"/>
</dbReference>
<dbReference type="RefSeq" id="WP_145449030.1">
    <property type="nucleotide sequence ID" value="NZ_CP037421.1"/>
</dbReference>
<reference evidence="6 7" key="1">
    <citation type="submission" date="2019-03" db="EMBL/GenBank/DDBJ databases">
        <title>Deep-cultivation of Planctomycetes and their phenomic and genomic characterization uncovers novel biology.</title>
        <authorList>
            <person name="Wiegand S."/>
            <person name="Jogler M."/>
            <person name="Boedeker C."/>
            <person name="Pinto D."/>
            <person name="Vollmers J."/>
            <person name="Rivas-Marin E."/>
            <person name="Kohn T."/>
            <person name="Peeters S.H."/>
            <person name="Heuer A."/>
            <person name="Rast P."/>
            <person name="Oberbeckmann S."/>
            <person name="Bunk B."/>
            <person name="Jeske O."/>
            <person name="Meyerdierks A."/>
            <person name="Storesund J.E."/>
            <person name="Kallscheuer N."/>
            <person name="Luecker S."/>
            <person name="Lage O.M."/>
            <person name="Pohl T."/>
            <person name="Merkel B.J."/>
            <person name="Hornburger P."/>
            <person name="Mueller R.-W."/>
            <person name="Bruemmer F."/>
            <person name="Labrenz M."/>
            <person name="Spormann A.M."/>
            <person name="Op den Camp H."/>
            <person name="Overmann J."/>
            <person name="Amann R."/>
            <person name="Jetten M.S.M."/>
            <person name="Mascher T."/>
            <person name="Medema M.H."/>
            <person name="Devos D.P."/>
            <person name="Kaster A.-K."/>
            <person name="Ovreas L."/>
            <person name="Rohde M."/>
            <person name="Galperin M.Y."/>
            <person name="Jogler C."/>
        </authorList>
    </citation>
    <scope>NUCLEOTIDE SEQUENCE [LARGE SCALE GENOMIC DNA]</scope>
    <source>
        <strain evidence="6 7">Enr10</strain>
    </source>
</reference>
<dbReference type="AlphaFoldDB" id="A0A517Q5K6"/>
<evidence type="ECO:0000256" key="3">
    <source>
        <dbReference type="PROSITE-ProRule" id="PRU00023"/>
    </source>
</evidence>
<gene>
    <name evidence="6" type="ORF">Enr10x_22210</name>
</gene>
<evidence type="ECO:0000256" key="4">
    <source>
        <dbReference type="SAM" id="MobiDB-lite"/>
    </source>
</evidence>
<dbReference type="GO" id="GO:0045732">
    <property type="term" value="P:positive regulation of protein catabolic process"/>
    <property type="evidence" value="ECO:0007669"/>
    <property type="project" value="TreeGrafter"/>
</dbReference>
<dbReference type="PANTHER" id="PTHR24136:SF15">
    <property type="entry name" value="ANK_REP_REGION DOMAIN-CONTAINING PROTEIN"/>
    <property type="match status" value="1"/>
</dbReference>
<feature type="signal peptide" evidence="5">
    <location>
        <begin position="1"/>
        <end position="23"/>
    </location>
</feature>
<accession>A0A517Q5K6</accession>
<dbReference type="PANTHER" id="PTHR24136">
    <property type="entry name" value="SOWAH (DROSOPHILA) HOMOLOG"/>
    <property type="match status" value="1"/>
</dbReference>
<dbReference type="Pfam" id="PF12796">
    <property type="entry name" value="Ank_2"/>
    <property type="match status" value="1"/>
</dbReference>
<dbReference type="SUPFAM" id="SSF48403">
    <property type="entry name" value="Ankyrin repeat"/>
    <property type="match status" value="1"/>
</dbReference>
<keyword evidence="1" id="KW-0677">Repeat</keyword>